<gene>
    <name evidence="2" type="ORF">V6N12_032698</name>
</gene>
<dbReference type="Proteomes" id="UP001472677">
    <property type="component" value="Unassembled WGS sequence"/>
</dbReference>
<protein>
    <recommendedName>
        <fullName evidence="4">Secreted protein</fullName>
    </recommendedName>
</protein>
<keyword evidence="3" id="KW-1185">Reference proteome</keyword>
<feature type="chain" id="PRO_5045594531" description="Secreted protein" evidence="1">
    <location>
        <begin position="27"/>
        <end position="103"/>
    </location>
</feature>
<proteinExistence type="predicted"/>
<accession>A0ABR2BNZ5</accession>
<dbReference type="EMBL" id="JBBPBM010000098">
    <property type="protein sequence ID" value="KAK8508703.1"/>
    <property type="molecule type" value="Genomic_DNA"/>
</dbReference>
<reference evidence="2 3" key="1">
    <citation type="journal article" date="2024" name="G3 (Bethesda)">
        <title>Genome assembly of Hibiscus sabdariffa L. provides insights into metabolisms of medicinal natural products.</title>
        <authorList>
            <person name="Kim T."/>
        </authorList>
    </citation>
    <scope>NUCLEOTIDE SEQUENCE [LARGE SCALE GENOMIC DNA]</scope>
    <source>
        <strain evidence="2">TK-2024</strain>
        <tissue evidence="2">Old leaves</tissue>
    </source>
</reference>
<organism evidence="2 3">
    <name type="scientific">Hibiscus sabdariffa</name>
    <name type="common">roselle</name>
    <dbReference type="NCBI Taxonomy" id="183260"/>
    <lineage>
        <taxon>Eukaryota</taxon>
        <taxon>Viridiplantae</taxon>
        <taxon>Streptophyta</taxon>
        <taxon>Embryophyta</taxon>
        <taxon>Tracheophyta</taxon>
        <taxon>Spermatophyta</taxon>
        <taxon>Magnoliopsida</taxon>
        <taxon>eudicotyledons</taxon>
        <taxon>Gunneridae</taxon>
        <taxon>Pentapetalae</taxon>
        <taxon>rosids</taxon>
        <taxon>malvids</taxon>
        <taxon>Malvales</taxon>
        <taxon>Malvaceae</taxon>
        <taxon>Malvoideae</taxon>
        <taxon>Hibiscus</taxon>
    </lineage>
</organism>
<feature type="signal peptide" evidence="1">
    <location>
        <begin position="1"/>
        <end position="26"/>
    </location>
</feature>
<evidence type="ECO:0000256" key="1">
    <source>
        <dbReference type="SAM" id="SignalP"/>
    </source>
</evidence>
<evidence type="ECO:0000313" key="2">
    <source>
        <dbReference type="EMBL" id="KAK8508703.1"/>
    </source>
</evidence>
<comment type="caution">
    <text evidence="2">The sequence shown here is derived from an EMBL/GenBank/DDBJ whole genome shotgun (WGS) entry which is preliminary data.</text>
</comment>
<evidence type="ECO:0008006" key="4">
    <source>
        <dbReference type="Google" id="ProtNLM"/>
    </source>
</evidence>
<evidence type="ECO:0000313" key="3">
    <source>
        <dbReference type="Proteomes" id="UP001472677"/>
    </source>
</evidence>
<keyword evidence="1" id="KW-0732">Signal</keyword>
<sequence>MLGLVARSIRLIQIGAALCVVRYGQADDLLFSMMDMKLRNAVGHATGASNLIWKSPIARWIWANTNRVVGNLDNRVASGGVLRDEGGALVVRVHEFIHIDWEV</sequence>
<name>A0ABR2BNZ5_9ROSI</name>